<evidence type="ECO:0000256" key="1">
    <source>
        <dbReference type="ARBA" id="ARBA00004141"/>
    </source>
</evidence>
<feature type="transmembrane region" description="Helical" evidence="8">
    <location>
        <begin position="51"/>
        <end position="73"/>
    </location>
</feature>
<evidence type="ECO:0000256" key="4">
    <source>
        <dbReference type="ARBA" id="ARBA00022989"/>
    </source>
</evidence>
<dbReference type="EMBL" id="KB822725">
    <property type="protein sequence ID" value="ETN36333.1"/>
    <property type="molecule type" value="Genomic_DNA"/>
</dbReference>
<keyword evidence="10" id="KW-1185">Reference proteome</keyword>
<dbReference type="HOGENOM" id="CLU_025025_0_1_1"/>
<evidence type="ECO:0000256" key="6">
    <source>
        <dbReference type="PIRNR" id="PIRNR015840"/>
    </source>
</evidence>
<protein>
    <recommendedName>
        <fullName evidence="11">Cell division control protein 50</fullName>
    </recommendedName>
</protein>
<comment type="similarity">
    <text evidence="2 6">Belongs to the CDC50/LEM3 family.</text>
</comment>
<evidence type="ECO:0000256" key="5">
    <source>
        <dbReference type="ARBA" id="ARBA00023136"/>
    </source>
</evidence>
<organism evidence="9 10">
    <name type="scientific">Cyphellophora europaea (strain CBS 101466)</name>
    <name type="common">Phialophora europaea</name>
    <dbReference type="NCBI Taxonomy" id="1220924"/>
    <lineage>
        <taxon>Eukaryota</taxon>
        <taxon>Fungi</taxon>
        <taxon>Dikarya</taxon>
        <taxon>Ascomycota</taxon>
        <taxon>Pezizomycotina</taxon>
        <taxon>Eurotiomycetes</taxon>
        <taxon>Chaetothyriomycetidae</taxon>
        <taxon>Chaetothyriales</taxon>
        <taxon>Cyphellophoraceae</taxon>
        <taxon>Cyphellophora</taxon>
    </lineage>
</organism>
<dbReference type="InterPro" id="IPR005045">
    <property type="entry name" value="CDC50/LEM3_fam"/>
</dbReference>
<accession>W2RKU5</accession>
<dbReference type="FunCoup" id="W2RKU5">
    <property type="interactions" value="475"/>
</dbReference>
<feature type="transmembrane region" description="Helical" evidence="8">
    <location>
        <begin position="356"/>
        <end position="381"/>
    </location>
</feature>
<gene>
    <name evidence="9" type="ORF">HMPREF1541_08610</name>
</gene>
<feature type="region of interest" description="Disordered" evidence="7">
    <location>
        <begin position="1"/>
        <end position="34"/>
    </location>
</feature>
<evidence type="ECO:0000313" key="10">
    <source>
        <dbReference type="Proteomes" id="UP000030752"/>
    </source>
</evidence>
<feature type="compositionally biased region" description="Basic residues" evidence="7">
    <location>
        <begin position="20"/>
        <end position="29"/>
    </location>
</feature>
<dbReference type="VEuPathDB" id="FungiDB:HMPREF1541_08610"/>
<dbReference type="OrthoDB" id="340608at2759"/>
<dbReference type="GeneID" id="19975949"/>
<name>W2RKU5_CYPE1</name>
<dbReference type="GO" id="GO:0005886">
    <property type="term" value="C:plasma membrane"/>
    <property type="evidence" value="ECO:0007669"/>
    <property type="project" value="TreeGrafter"/>
</dbReference>
<dbReference type="PIRSF" id="PIRSF015840">
    <property type="entry name" value="DUF284_TM_euk"/>
    <property type="match status" value="1"/>
</dbReference>
<evidence type="ECO:0008006" key="11">
    <source>
        <dbReference type="Google" id="ProtNLM"/>
    </source>
</evidence>
<dbReference type="PANTHER" id="PTHR10926">
    <property type="entry name" value="CELL CYCLE CONTROL PROTEIN 50"/>
    <property type="match status" value="1"/>
</dbReference>
<reference evidence="9 10" key="1">
    <citation type="submission" date="2013-03" db="EMBL/GenBank/DDBJ databases">
        <title>The Genome Sequence of Phialophora europaea CBS 101466.</title>
        <authorList>
            <consortium name="The Broad Institute Genomics Platform"/>
            <person name="Cuomo C."/>
            <person name="de Hoog S."/>
            <person name="Gorbushina A."/>
            <person name="Walker B."/>
            <person name="Young S.K."/>
            <person name="Zeng Q."/>
            <person name="Gargeya S."/>
            <person name="Fitzgerald M."/>
            <person name="Haas B."/>
            <person name="Abouelleil A."/>
            <person name="Allen A.W."/>
            <person name="Alvarado L."/>
            <person name="Arachchi H.M."/>
            <person name="Berlin A.M."/>
            <person name="Chapman S.B."/>
            <person name="Gainer-Dewar J."/>
            <person name="Goldberg J."/>
            <person name="Griggs A."/>
            <person name="Gujja S."/>
            <person name="Hansen M."/>
            <person name="Howarth C."/>
            <person name="Imamovic A."/>
            <person name="Ireland A."/>
            <person name="Larimer J."/>
            <person name="McCowan C."/>
            <person name="Murphy C."/>
            <person name="Pearson M."/>
            <person name="Poon T.W."/>
            <person name="Priest M."/>
            <person name="Roberts A."/>
            <person name="Saif S."/>
            <person name="Shea T."/>
            <person name="Sisk P."/>
            <person name="Sykes S."/>
            <person name="Wortman J."/>
            <person name="Nusbaum C."/>
            <person name="Birren B."/>
        </authorList>
    </citation>
    <scope>NUCLEOTIDE SEQUENCE [LARGE SCALE GENOMIC DNA]</scope>
    <source>
        <strain evidence="9 10">CBS 101466</strain>
    </source>
</reference>
<keyword evidence="3 8" id="KW-0812">Transmembrane</keyword>
<sequence length="418" mass="46754">MSQTLTHTDSIEQEEQDRKKSQKKQKSRRPANTAFRQQRLKAWQPILTPKTVLPIFFAVGIIFAPIGGLLLWASAGVQELIIDYTDCSTAESEFSQIPDDKVSASFSSSNSTARPQWKRVEESRRPPYSAVNVSDTSVCTLQFSIPNDINPPVYMYYRLTNFYQNHRRYVSSLDTSQLRGSALDNDTIDGSACNPLKLAHNGKAIYPCGLIANSIFNDTLWSPILTTESGGDGPSEYRMTNESIAWGSDSQLYKRTDYQPENIWPPPNWERRYPDGYTRDGPGQIPDLSTYEEFHVWMRTAGLPTFSKLALRNDNDVLRAGIYQMEIYDYFPTSEYGGTKSILLSTRTVLGGKNSFLGIAYVVVAGICVVVGVVFTLAHLIKPRRLGDHTYLSWNNADLPPSTATTTGRDTRPGTQGA</sequence>
<dbReference type="Proteomes" id="UP000030752">
    <property type="component" value="Unassembled WGS sequence"/>
</dbReference>
<dbReference type="eggNOG" id="KOG2952">
    <property type="taxonomic scope" value="Eukaryota"/>
</dbReference>
<evidence type="ECO:0000256" key="8">
    <source>
        <dbReference type="SAM" id="Phobius"/>
    </source>
</evidence>
<evidence type="ECO:0000256" key="2">
    <source>
        <dbReference type="ARBA" id="ARBA00009457"/>
    </source>
</evidence>
<dbReference type="InParanoid" id="W2RKU5"/>
<proteinExistence type="inferred from homology"/>
<dbReference type="RefSeq" id="XP_008721151.1">
    <property type="nucleotide sequence ID" value="XM_008722929.1"/>
</dbReference>
<keyword evidence="5 6" id="KW-0472">Membrane</keyword>
<dbReference type="GO" id="GO:0005794">
    <property type="term" value="C:Golgi apparatus"/>
    <property type="evidence" value="ECO:0007669"/>
    <property type="project" value="TreeGrafter"/>
</dbReference>
<dbReference type="PANTHER" id="PTHR10926:SF0">
    <property type="entry name" value="CDC50, ISOFORM A"/>
    <property type="match status" value="1"/>
</dbReference>
<keyword evidence="4 8" id="KW-1133">Transmembrane helix</keyword>
<dbReference type="GO" id="GO:0005783">
    <property type="term" value="C:endoplasmic reticulum"/>
    <property type="evidence" value="ECO:0007669"/>
    <property type="project" value="TreeGrafter"/>
</dbReference>
<comment type="subcellular location">
    <subcellularLocation>
        <location evidence="1">Membrane</location>
        <topology evidence="1">Multi-pass membrane protein</topology>
    </subcellularLocation>
</comment>
<dbReference type="Pfam" id="PF03381">
    <property type="entry name" value="CDC50"/>
    <property type="match status" value="1"/>
</dbReference>
<evidence type="ECO:0000313" key="9">
    <source>
        <dbReference type="EMBL" id="ETN36333.1"/>
    </source>
</evidence>
<dbReference type="STRING" id="1220924.W2RKU5"/>
<dbReference type="AlphaFoldDB" id="W2RKU5"/>
<evidence type="ECO:0000256" key="7">
    <source>
        <dbReference type="SAM" id="MobiDB-lite"/>
    </source>
</evidence>
<dbReference type="GO" id="GO:0045332">
    <property type="term" value="P:phospholipid translocation"/>
    <property type="evidence" value="ECO:0007669"/>
    <property type="project" value="UniProtKB-UniRule"/>
</dbReference>
<evidence type="ECO:0000256" key="3">
    <source>
        <dbReference type="ARBA" id="ARBA00022692"/>
    </source>
</evidence>